<sequence length="147" mass="16159">MQRPAIALLLLVFPSVAYAHSVNVELRGPGTAEVVFRYADGSAMRDAEYRVFAPGNGPFPVATGETDPTGQVPLHATTDGRWRIEVEDRIGHASQARIDVTRGLVAVPGQTVPDWFVAISVMLNTLLAIPLLVRYRQYFPLRRNTST</sequence>
<dbReference type="Proteomes" id="UP000305654">
    <property type="component" value="Unassembled WGS sequence"/>
</dbReference>
<name>A0A5R9J5W2_9PROT</name>
<keyword evidence="2" id="KW-0732">Signal</keyword>
<protein>
    <recommendedName>
        <fullName evidence="5">DUF4198 domain-containing protein</fullName>
    </recommendedName>
</protein>
<reference evidence="3 4" key="1">
    <citation type="submission" date="2019-05" db="EMBL/GenBank/DDBJ databases">
        <authorList>
            <person name="Pankratov T."/>
            <person name="Grouzdev D."/>
        </authorList>
    </citation>
    <scope>NUCLEOTIDE SEQUENCE [LARGE SCALE GENOMIC DNA]</scope>
    <source>
        <strain evidence="3 4">KEBCLARHB70R</strain>
    </source>
</reference>
<dbReference type="AlphaFoldDB" id="A0A5R9J5W2"/>
<evidence type="ECO:0008006" key="5">
    <source>
        <dbReference type="Google" id="ProtNLM"/>
    </source>
</evidence>
<organism evidence="3 4">
    <name type="scientific">Lichenicoccus roseus</name>
    <dbReference type="NCBI Taxonomy" id="2683649"/>
    <lineage>
        <taxon>Bacteria</taxon>
        <taxon>Pseudomonadati</taxon>
        <taxon>Pseudomonadota</taxon>
        <taxon>Alphaproteobacteria</taxon>
        <taxon>Acetobacterales</taxon>
        <taxon>Acetobacteraceae</taxon>
        <taxon>Lichenicoccus</taxon>
    </lineage>
</organism>
<comment type="caution">
    <text evidence="3">The sequence shown here is derived from an EMBL/GenBank/DDBJ whole genome shotgun (WGS) entry which is preliminary data.</text>
</comment>
<feature type="transmembrane region" description="Helical" evidence="1">
    <location>
        <begin position="115"/>
        <end position="133"/>
    </location>
</feature>
<feature type="signal peptide" evidence="2">
    <location>
        <begin position="1"/>
        <end position="19"/>
    </location>
</feature>
<evidence type="ECO:0000313" key="3">
    <source>
        <dbReference type="EMBL" id="TLU70746.1"/>
    </source>
</evidence>
<gene>
    <name evidence="3" type="ORF">FE263_20500</name>
</gene>
<feature type="chain" id="PRO_5024458733" description="DUF4198 domain-containing protein" evidence="2">
    <location>
        <begin position="20"/>
        <end position="147"/>
    </location>
</feature>
<keyword evidence="4" id="KW-1185">Reference proteome</keyword>
<evidence type="ECO:0000256" key="2">
    <source>
        <dbReference type="SAM" id="SignalP"/>
    </source>
</evidence>
<proteinExistence type="predicted"/>
<accession>A0A5R9J5W2</accession>
<dbReference type="EMBL" id="VCDI01000011">
    <property type="protein sequence ID" value="TLU70746.1"/>
    <property type="molecule type" value="Genomic_DNA"/>
</dbReference>
<keyword evidence="1" id="KW-1133">Transmembrane helix</keyword>
<evidence type="ECO:0000313" key="4">
    <source>
        <dbReference type="Proteomes" id="UP000305654"/>
    </source>
</evidence>
<keyword evidence="1" id="KW-0812">Transmembrane</keyword>
<keyword evidence="1" id="KW-0472">Membrane</keyword>
<evidence type="ECO:0000256" key="1">
    <source>
        <dbReference type="SAM" id="Phobius"/>
    </source>
</evidence>